<dbReference type="GO" id="GO:0003677">
    <property type="term" value="F:DNA binding"/>
    <property type="evidence" value="ECO:0007669"/>
    <property type="project" value="UniProtKB-UniRule"/>
</dbReference>
<dbReference type="PIRSF" id="PIRSF000804">
    <property type="entry name" value="DNA_pol_III_b"/>
    <property type="match status" value="1"/>
</dbReference>
<dbReference type="NCBIfam" id="TIGR00663">
    <property type="entry name" value="dnan"/>
    <property type="match status" value="1"/>
</dbReference>
<dbReference type="Pfam" id="PF02767">
    <property type="entry name" value="DNA_pol3_beta_2"/>
    <property type="match status" value="1"/>
</dbReference>
<dbReference type="InterPro" id="IPR001001">
    <property type="entry name" value="DNA_polIII_beta"/>
</dbReference>
<dbReference type="AlphaFoldDB" id="A0A2M7W2C6"/>
<feature type="domain" description="DNA polymerase III beta sliding clamp N-terminal" evidence="10">
    <location>
        <begin position="1"/>
        <end position="117"/>
    </location>
</feature>
<dbReference type="Proteomes" id="UP000228952">
    <property type="component" value="Unassembled WGS sequence"/>
</dbReference>
<evidence type="ECO:0000256" key="7">
    <source>
        <dbReference type="ARBA" id="ARBA00022932"/>
    </source>
</evidence>
<evidence type="ECO:0000256" key="6">
    <source>
        <dbReference type="ARBA" id="ARBA00022705"/>
    </source>
</evidence>
<evidence type="ECO:0000256" key="8">
    <source>
        <dbReference type="ARBA" id="ARBA00023125"/>
    </source>
</evidence>
<dbReference type="Gene3D" id="3.70.10.10">
    <property type="match status" value="1"/>
</dbReference>
<dbReference type="SMART" id="SM00480">
    <property type="entry name" value="POL3Bc"/>
    <property type="match status" value="1"/>
</dbReference>
<evidence type="ECO:0000259" key="11">
    <source>
        <dbReference type="Pfam" id="PF02767"/>
    </source>
</evidence>
<dbReference type="GO" id="GO:0003887">
    <property type="term" value="F:DNA-directed DNA polymerase activity"/>
    <property type="evidence" value="ECO:0007669"/>
    <property type="project" value="UniProtKB-UniRule"/>
</dbReference>
<dbReference type="InterPro" id="IPR046938">
    <property type="entry name" value="DNA_clamp_sf"/>
</dbReference>
<evidence type="ECO:0000256" key="1">
    <source>
        <dbReference type="ARBA" id="ARBA00004496"/>
    </source>
</evidence>
<dbReference type="EMBL" id="PFQB01000043">
    <property type="protein sequence ID" value="PJA14652.1"/>
    <property type="molecule type" value="Genomic_DNA"/>
</dbReference>
<evidence type="ECO:0000256" key="3">
    <source>
        <dbReference type="ARBA" id="ARBA00022490"/>
    </source>
</evidence>
<dbReference type="Pfam" id="PF02768">
    <property type="entry name" value="DNA_pol3_beta_3"/>
    <property type="match status" value="1"/>
</dbReference>
<keyword evidence="4 9" id="KW-0808">Transferase</keyword>
<organism evidence="13 14">
    <name type="scientific">Candidatus Dojkabacteria bacterium CG_4_10_14_0_2_um_filter_Dojkabacteria_WS6_41_15</name>
    <dbReference type="NCBI Taxonomy" id="2014249"/>
    <lineage>
        <taxon>Bacteria</taxon>
        <taxon>Candidatus Dojkabacteria</taxon>
    </lineage>
</organism>
<feature type="domain" description="DNA polymerase III beta sliding clamp central" evidence="11">
    <location>
        <begin position="129"/>
        <end position="251"/>
    </location>
</feature>
<dbReference type="InterPro" id="IPR022635">
    <property type="entry name" value="DNA_polIII_beta_C"/>
</dbReference>
<dbReference type="Gene3D" id="3.10.150.10">
    <property type="entry name" value="DNA Polymerase III, subunit A, domain 2"/>
    <property type="match status" value="1"/>
</dbReference>
<evidence type="ECO:0000259" key="12">
    <source>
        <dbReference type="Pfam" id="PF02768"/>
    </source>
</evidence>
<comment type="similarity">
    <text evidence="2 9">Belongs to the beta sliding clamp family.</text>
</comment>
<feature type="domain" description="DNA polymerase III beta sliding clamp C-terminal" evidence="12">
    <location>
        <begin position="255"/>
        <end position="374"/>
    </location>
</feature>
<dbReference type="GO" id="GO:0005737">
    <property type="term" value="C:cytoplasm"/>
    <property type="evidence" value="ECO:0007669"/>
    <property type="project" value="UniProtKB-SubCell"/>
</dbReference>
<dbReference type="SUPFAM" id="SSF55979">
    <property type="entry name" value="DNA clamp"/>
    <property type="match status" value="3"/>
</dbReference>
<dbReference type="InterPro" id="IPR022634">
    <property type="entry name" value="DNA_polIII_beta_N"/>
</dbReference>
<keyword evidence="7 9" id="KW-0239">DNA-directed DNA polymerase</keyword>
<comment type="caution">
    <text evidence="13">The sequence shown here is derived from an EMBL/GenBank/DDBJ whole genome shotgun (WGS) entry which is preliminary data.</text>
</comment>
<evidence type="ECO:0000259" key="10">
    <source>
        <dbReference type="Pfam" id="PF00712"/>
    </source>
</evidence>
<keyword evidence="3 9" id="KW-0963">Cytoplasm</keyword>
<comment type="function">
    <text evidence="9">Confers DNA tethering and processivity to DNA polymerases and other proteins. Acts as a clamp, forming a ring around DNA (a reaction catalyzed by the clamp-loading complex) which diffuses in an ATP-independent manner freely and bidirectionally along dsDNA. Initially characterized for its ability to contact the catalytic subunit of DNA polymerase III (Pol III), a complex, multichain enzyme responsible for most of the replicative synthesis in bacteria; Pol III exhibits 3'-5' exonuclease proofreading activity. The beta chain is required for initiation of replication as well as for processivity of DNA replication.</text>
</comment>
<keyword evidence="6 9" id="KW-0235">DNA replication</keyword>
<accession>A0A2M7W2C6</accession>
<dbReference type="GO" id="GO:0008408">
    <property type="term" value="F:3'-5' exonuclease activity"/>
    <property type="evidence" value="ECO:0007669"/>
    <property type="project" value="InterPro"/>
</dbReference>
<evidence type="ECO:0000256" key="2">
    <source>
        <dbReference type="ARBA" id="ARBA00010752"/>
    </source>
</evidence>
<sequence length="378" mass="41604">MELVISAEVLASYVNIASKVVNSKANLPLLNNLLLEVSRKSIRIVGTDLEIQISATAQVAAKETGKTSVNAKLFSQYINTISKTESVTIKKGKGVLKVSSKSGDAEFTTRDVDDFPLFESSEMETLFTLQGEQFASMVDKTIFACAKDDIRPILTGINVEVENDSVMMVALDTFRLSKIIAQSSSNYVGKKQVVIPSVAMEQVVRVIRDTFIAAVTEQPVVTCKLSKNGNFVLLQYGEIEIFARLIEGDYPAYKAVIPVAHQTEVTVSRTLWLESLKRVGVFAQSAIGQKVILNFAENKLTMEALVPEIGNIREEVAVTHEGEPLKIAFQIRFLLDILSLIEDESVIFRASTKVAPGVFLQPSLDSFLHILMPLKLDD</sequence>
<name>A0A2M7W2C6_9BACT</name>
<evidence type="ECO:0000256" key="4">
    <source>
        <dbReference type="ARBA" id="ARBA00022679"/>
    </source>
</evidence>
<comment type="subunit">
    <text evidence="9">Forms a ring-shaped head-to-tail homodimer around DNA.</text>
</comment>
<comment type="subcellular location">
    <subcellularLocation>
        <location evidence="1 9">Cytoplasm</location>
    </subcellularLocation>
</comment>
<keyword evidence="5 9" id="KW-0548">Nucleotidyltransferase</keyword>
<dbReference type="Pfam" id="PF00712">
    <property type="entry name" value="DNA_pol3_beta"/>
    <property type="match status" value="1"/>
</dbReference>
<evidence type="ECO:0000313" key="14">
    <source>
        <dbReference type="Proteomes" id="UP000228952"/>
    </source>
</evidence>
<dbReference type="GO" id="GO:0006271">
    <property type="term" value="P:DNA strand elongation involved in DNA replication"/>
    <property type="evidence" value="ECO:0007669"/>
    <property type="project" value="TreeGrafter"/>
</dbReference>
<dbReference type="GO" id="GO:0009360">
    <property type="term" value="C:DNA polymerase III complex"/>
    <property type="evidence" value="ECO:0007669"/>
    <property type="project" value="InterPro"/>
</dbReference>
<dbReference type="InterPro" id="IPR022637">
    <property type="entry name" value="DNA_polIII_beta_cen"/>
</dbReference>
<protein>
    <recommendedName>
        <fullName evidence="9">Beta sliding clamp</fullName>
    </recommendedName>
</protein>
<evidence type="ECO:0000256" key="5">
    <source>
        <dbReference type="ARBA" id="ARBA00022695"/>
    </source>
</evidence>
<dbReference type="CDD" id="cd00140">
    <property type="entry name" value="beta_clamp"/>
    <property type="match status" value="1"/>
</dbReference>
<keyword evidence="8" id="KW-0238">DNA-binding</keyword>
<dbReference type="PANTHER" id="PTHR30478">
    <property type="entry name" value="DNA POLYMERASE III SUBUNIT BETA"/>
    <property type="match status" value="1"/>
</dbReference>
<dbReference type="PANTHER" id="PTHR30478:SF0">
    <property type="entry name" value="BETA SLIDING CLAMP"/>
    <property type="match status" value="1"/>
</dbReference>
<reference evidence="14" key="1">
    <citation type="submission" date="2017-09" db="EMBL/GenBank/DDBJ databases">
        <title>Depth-based differentiation of microbial function through sediment-hosted aquifers and enrichment of novel symbionts in the deep terrestrial subsurface.</title>
        <authorList>
            <person name="Probst A.J."/>
            <person name="Ladd B."/>
            <person name="Jarett J.K."/>
            <person name="Geller-Mcgrath D.E."/>
            <person name="Sieber C.M.K."/>
            <person name="Emerson J.B."/>
            <person name="Anantharaman K."/>
            <person name="Thomas B.C."/>
            <person name="Malmstrom R."/>
            <person name="Stieglmeier M."/>
            <person name="Klingl A."/>
            <person name="Woyke T."/>
            <person name="Ryan C.M."/>
            <person name="Banfield J.F."/>
        </authorList>
    </citation>
    <scope>NUCLEOTIDE SEQUENCE [LARGE SCALE GENOMIC DNA]</scope>
</reference>
<evidence type="ECO:0000256" key="9">
    <source>
        <dbReference type="PIRNR" id="PIRNR000804"/>
    </source>
</evidence>
<evidence type="ECO:0000313" key="13">
    <source>
        <dbReference type="EMBL" id="PJA14652.1"/>
    </source>
</evidence>
<gene>
    <name evidence="13" type="primary">dnaN</name>
    <name evidence="13" type="ORF">COX64_01780</name>
</gene>
<proteinExistence type="inferred from homology"/>